<proteinExistence type="predicted"/>
<evidence type="ECO:0000259" key="2">
    <source>
        <dbReference type="Pfam" id="PF10277"/>
    </source>
</evidence>
<feature type="compositionally biased region" description="Basic and acidic residues" evidence="1">
    <location>
        <begin position="151"/>
        <end position="165"/>
    </location>
</feature>
<reference evidence="3 4" key="1">
    <citation type="journal article" date="2017" name="Gigascience">
        <title>Draft genome of the honey bee ectoparasitic mite, Tropilaelaps mercedesae, is shaped by the parasitic life history.</title>
        <authorList>
            <person name="Dong X."/>
            <person name="Armstrong S.D."/>
            <person name="Xia D."/>
            <person name="Makepeace B.L."/>
            <person name="Darby A.C."/>
            <person name="Kadowaki T."/>
        </authorList>
    </citation>
    <scope>NUCLEOTIDE SEQUENCE [LARGE SCALE GENOMIC DNA]</scope>
    <source>
        <strain evidence="3">Wuxi-XJTLU</strain>
    </source>
</reference>
<feature type="compositionally biased region" description="Basic and acidic residues" evidence="1">
    <location>
        <begin position="174"/>
        <end position="184"/>
    </location>
</feature>
<comment type="caution">
    <text evidence="3">The sequence shown here is derived from an EMBL/GenBank/DDBJ whole genome shotgun (WGS) entry which is preliminary data.</text>
</comment>
<feature type="domain" description="CWH43-like N-terminal" evidence="2">
    <location>
        <begin position="1"/>
        <end position="43"/>
    </location>
</feature>
<dbReference type="AlphaFoldDB" id="A0A1V9X8Q3"/>
<name>A0A1V9X8Q3_9ACAR</name>
<dbReference type="Proteomes" id="UP000192247">
    <property type="component" value="Unassembled WGS sequence"/>
</dbReference>
<evidence type="ECO:0000313" key="4">
    <source>
        <dbReference type="Proteomes" id="UP000192247"/>
    </source>
</evidence>
<dbReference type="Pfam" id="PF10277">
    <property type="entry name" value="Frag1"/>
    <property type="match status" value="1"/>
</dbReference>
<evidence type="ECO:0000313" key="3">
    <source>
        <dbReference type="EMBL" id="OQR69758.1"/>
    </source>
</evidence>
<accession>A0A1V9X8Q3</accession>
<dbReference type="InParanoid" id="A0A1V9X8Q3"/>
<feature type="region of interest" description="Disordered" evidence="1">
    <location>
        <begin position="134"/>
        <end position="184"/>
    </location>
</feature>
<keyword evidence="4" id="KW-1185">Reference proteome</keyword>
<evidence type="ECO:0000256" key="1">
    <source>
        <dbReference type="SAM" id="MobiDB-lite"/>
    </source>
</evidence>
<protein>
    <submittedName>
        <fullName evidence="3">Post-GPI attachment to proteins factor 2-like</fullName>
    </submittedName>
</protein>
<gene>
    <name evidence="3" type="ORF">BIW11_12067</name>
</gene>
<dbReference type="EMBL" id="MNPL01019960">
    <property type="protein sequence ID" value="OQR69758.1"/>
    <property type="molecule type" value="Genomic_DNA"/>
</dbReference>
<sequence length="184" mass="20621">MTIFFYLHRTRCVVMAFSIFALAEYVFGLSNVLFHLTIIYDLPEVQIDIAFAGLRKLSNVSSVVSTRSAQHTSVVAAALIPDCGVDFASTVSTVITEAPSGTLPTGEKWIGRNPMSGDTLSTVREYQELFQSIDRDRRNQSDYNASIRRKRSDEKSEPRPWRDEFANAASIKGTHNEHTSKKTQ</sequence>
<dbReference type="OrthoDB" id="68581at2759"/>
<organism evidence="3 4">
    <name type="scientific">Tropilaelaps mercedesae</name>
    <dbReference type="NCBI Taxonomy" id="418985"/>
    <lineage>
        <taxon>Eukaryota</taxon>
        <taxon>Metazoa</taxon>
        <taxon>Ecdysozoa</taxon>
        <taxon>Arthropoda</taxon>
        <taxon>Chelicerata</taxon>
        <taxon>Arachnida</taxon>
        <taxon>Acari</taxon>
        <taxon>Parasitiformes</taxon>
        <taxon>Mesostigmata</taxon>
        <taxon>Gamasina</taxon>
        <taxon>Dermanyssoidea</taxon>
        <taxon>Laelapidae</taxon>
        <taxon>Tropilaelaps</taxon>
    </lineage>
</organism>
<dbReference type="InterPro" id="IPR019402">
    <property type="entry name" value="CWH43_N"/>
</dbReference>